<dbReference type="EMBL" id="PIPK01000011">
    <property type="protein sequence ID" value="RUO22128.1"/>
    <property type="molecule type" value="Genomic_DNA"/>
</dbReference>
<dbReference type="InterPro" id="IPR043502">
    <property type="entry name" value="DNA/RNA_pol_sf"/>
</dbReference>
<feature type="domain" description="Reverse transcriptase" evidence="11">
    <location>
        <begin position="88"/>
        <end position="314"/>
    </location>
</feature>
<keyword evidence="6 12" id="KW-0695">RNA-directed DNA polymerase</keyword>
<evidence type="ECO:0000256" key="10">
    <source>
        <dbReference type="SAM" id="MobiDB-lite"/>
    </source>
</evidence>
<evidence type="ECO:0000256" key="3">
    <source>
        <dbReference type="ARBA" id="ARBA00022695"/>
    </source>
</evidence>
<evidence type="ECO:0000256" key="4">
    <source>
        <dbReference type="ARBA" id="ARBA00022723"/>
    </source>
</evidence>
<dbReference type="PROSITE" id="PS50878">
    <property type="entry name" value="RT_POL"/>
    <property type="match status" value="1"/>
</dbReference>
<evidence type="ECO:0000256" key="6">
    <source>
        <dbReference type="ARBA" id="ARBA00022918"/>
    </source>
</evidence>
<evidence type="ECO:0000256" key="9">
    <source>
        <dbReference type="ARBA" id="ARBA00048173"/>
    </source>
</evidence>
<dbReference type="InterPro" id="IPR013597">
    <property type="entry name" value="Mat_intron_G2"/>
</dbReference>
<dbReference type="Pfam" id="PF08388">
    <property type="entry name" value="GIIM"/>
    <property type="match status" value="1"/>
</dbReference>
<evidence type="ECO:0000256" key="8">
    <source>
        <dbReference type="ARBA" id="ARBA00034120"/>
    </source>
</evidence>
<reference evidence="12 13" key="1">
    <citation type="journal article" date="2018" name="Front. Microbiol.">
        <title>Genome-Based Analysis Reveals the Taxonomy and Diversity of the Family Idiomarinaceae.</title>
        <authorList>
            <person name="Liu Y."/>
            <person name="Lai Q."/>
            <person name="Shao Z."/>
        </authorList>
    </citation>
    <scope>NUCLEOTIDE SEQUENCE [LARGE SCALE GENOMIC DNA]</scope>
    <source>
        <strain evidence="12 13">CF12-14</strain>
    </source>
</reference>
<dbReference type="SUPFAM" id="SSF56672">
    <property type="entry name" value="DNA/RNA polymerases"/>
    <property type="match status" value="1"/>
</dbReference>
<protein>
    <recommendedName>
        <fullName evidence="1">RNA-directed DNA polymerase</fullName>
        <ecNumber evidence="1">2.7.7.49</ecNumber>
    </recommendedName>
</protein>
<comment type="caution">
    <text evidence="12">The sequence shown here is derived from an EMBL/GenBank/DDBJ whole genome shotgun (WGS) entry which is preliminary data.</text>
</comment>
<name>A0ABY0BPW4_9GAMM</name>
<dbReference type="InterPro" id="IPR030931">
    <property type="entry name" value="Group_II_RT_mat"/>
</dbReference>
<dbReference type="EC" id="2.7.7.49" evidence="1"/>
<dbReference type="Pfam" id="PF00078">
    <property type="entry name" value="RVT_1"/>
    <property type="match status" value="1"/>
</dbReference>
<dbReference type="CDD" id="cd01651">
    <property type="entry name" value="RT_G2_intron"/>
    <property type="match status" value="1"/>
</dbReference>
<dbReference type="PANTHER" id="PTHR34047:SF8">
    <property type="entry name" value="PROTEIN YKFC"/>
    <property type="match status" value="1"/>
</dbReference>
<evidence type="ECO:0000256" key="2">
    <source>
        <dbReference type="ARBA" id="ARBA00022679"/>
    </source>
</evidence>
<keyword evidence="3" id="KW-0548">Nucleotidyltransferase</keyword>
<proteinExistence type="inferred from homology"/>
<keyword evidence="13" id="KW-1185">Reference proteome</keyword>
<accession>A0ABY0BPW4</accession>
<dbReference type="InterPro" id="IPR000123">
    <property type="entry name" value="Reverse_transcriptase_msDNA"/>
</dbReference>
<dbReference type="InterPro" id="IPR000477">
    <property type="entry name" value="RT_dom"/>
</dbReference>
<organism evidence="12 13">
    <name type="scientific">Aliidiomarina maris</name>
    <dbReference type="NCBI Taxonomy" id="531312"/>
    <lineage>
        <taxon>Bacteria</taxon>
        <taxon>Pseudomonadati</taxon>
        <taxon>Pseudomonadota</taxon>
        <taxon>Gammaproteobacteria</taxon>
        <taxon>Alteromonadales</taxon>
        <taxon>Idiomarinaceae</taxon>
        <taxon>Aliidiomarina</taxon>
    </lineage>
</organism>
<gene>
    <name evidence="12" type="primary">ltrA</name>
    <name evidence="12" type="ORF">CWE07_11105</name>
</gene>
<dbReference type="InterPro" id="IPR051083">
    <property type="entry name" value="GrpII_Intron_Splice-Mob/Def"/>
</dbReference>
<evidence type="ECO:0000259" key="11">
    <source>
        <dbReference type="PROSITE" id="PS50878"/>
    </source>
</evidence>
<evidence type="ECO:0000256" key="7">
    <source>
        <dbReference type="ARBA" id="ARBA00023118"/>
    </source>
</evidence>
<comment type="catalytic activity">
    <reaction evidence="9">
        <text>DNA(n) + a 2'-deoxyribonucleoside 5'-triphosphate = DNA(n+1) + diphosphate</text>
        <dbReference type="Rhea" id="RHEA:22508"/>
        <dbReference type="Rhea" id="RHEA-COMP:17339"/>
        <dbReference type="Rhea" id="RHEA-COMP:17340"/>
        <dbReference type="ChEBI" id="CHEBI:33019"/>
        <dbReference type="ChEBI" id="CHEBI:61560"/>
        <dbReference type="ChEBI" id="CHEBI:173112"/>
        <dbReference type="EC" id="2.7.7.49"/>
    </reaction>
</comment>
<evidence type="ECO:0000256" key="1">
    <source>
        <dbReference type="ARBA" id="ARBA00012493"/>
    </source>
</evidence>
<dbReference type="PANTHER" id="PTHR34047">
    <property type="entry name" value="NUCLEAR INTRON MATURASE 1, MITOCHONDRIAL-RELATED"/>
    <property type="match status" value="1"/>
</dbReference>
<evidence type="ECO:0000313" key="13">
    <source>
        <dbReference type="Proteomes" id="UP000287865"/>
    </source>
</evidence>
<sequence>MPQQEENLTRPKPQGQKPARDAWVVQCITASTRTTPSGADMDLMSAITERSNMLQAYQRVCRNKGAPGVDGVTTDELKGYLQQHWQHIKQQLLEGRYQPQPVRKVEIPKPGGGMRMLGIPCVIDRLIQQAMHQVLSEQFEPMFSPHSYGFRPGKSAAQAVHQARDYMESGKRWVVDIDMAKFFDRVNHDILMSRIARVIKDKTVLKLIRRYLQAGIMENGVTTARTEGTPQGGPLSPLLSNILLHELDMELTKRGHSFCRYADDCNIYVSSERAAHRVLASTTKFLEQRLKLQVNRGKSAADRPWKRSFLGYTECSRNYNIRLKVADKSVKRFKSNLKALLRMAKGWNIRKTVNELAPKLRGWINYFHHADAKGIFNELDGWLRRHLRKILWRQWKRGLTRARMLMRLGIAEKRAVLSTTNGRGPWWNAGASHMNHAVPKKLFDRLGLISLMDSYHQLKCNV</sequence>
<dbReference type="PRINTS" id="PR00866">
    <property type="entry name" value="RNADNAPOLMS"/>
</dbReference>
<feature type="region of interest" description="Disordered" evidence="10">
    <location>
        <begin position="1"/>
        <end position="20"/>
    </location>
</feature>
<keyword evidence="5" id="KW-0460">Magnesium</keyword>
<dbReference type="NCBIfam" id="TIGR04416">
    <property type="entry name" value="group_II_RT_mat"/>
    <property type="match status" value="1"/>
</dbReference>
<evidence type="ECO:0000313" key="12">
    <source>
        <dbReference type="EMBL" id="RUO22128.1"/>
    </source>
</evidence>
<keyword evidence="7" id="KW-0051">Antiviral defense</keyword>
<keyword evidence="4" id="KW-0479">Metal-binding</keyword>
<keyword evidence="2" id="KW-0808">Transferase</keyword>
<evidence type="ECO:0000256" key="5">
    <source>
        <dbReference type="ARBA" id="ARBA00022842"/>
    </source>
</evidence>
<dbReference type="GO" id="GO:0003964">
    <property type="term" value="F:RNA-directed DNA polymerase activity"/>
    <property type="evidence" value="ECO:0007669"/>
    <property type="project" value="UniProtKB-KW"/>
</dbReference>
<comment type="similarity">
    <text evidence="8">Belongs to the bacterial reverse transcriptase family.</text>
</comment>
<dbReference type="Proteomes" id="UP000287865">
    <property type="component" value="Unassembled WGS sequence"/>
</dbReference>